<dbReference type="InterPro" id="IPR011059">
    <property type="entry name" value="Metal-dep_hydrolase_composite"/>
</dbReference>
<feature type="region of interest" description="Disordered" evidence="1">
    <location>
        <begin position="210"/>
        <end position="282"/>
    </location>
</feature>
<dbReference type="InterPro" id="IPR013108">
    <property type="entry name" value="Amidohydro_3"/>
</dbReference>
<feature type="non-terminal residue" evidence="3">
    <location>
        <position position="282"/>
    </location>
</feature>
<dbReference type="EMBL" id="VBAN01000346">
    <property type="protein sequence ID" value="TMI79222.1"/>
    <property type="molecule type" value="Genomic_DNA"/>
</dbReference>
<protein>
    <recommendedName>
        <fullName evidence="2">Amidohydrolase 3 domain-containing protein</fullName>
    </recommendedName>
</protein>
<dbReference type="PANTHER" id="PTHR11647">
    <property type="entry name" value="HYDRANTOINASE/DIHYDROPYRIMIDINASE FAMILY MEMBER"/>
    <property type="match status" value="1"/>
</dbReference>
<comment type="caution">
    <text evidence="3">The sequence shown here is derived from an EMBL/GenBank/DDBJ whole genome shotgun (WGS) entry which is preliminary data.</text>
</comment>
<feature type="compositionally biased region" description="Basic and acidic residues" evidence="1">
    <location>
        <begin position="227"/>
        <end position="242"/>
    </location>
</feature>
<feature type="domain" description="Amidohydrolase 3" evidence="2">
    <location>
        <begin position="65"/>
        <end position="193"/>
    </location>
</feature>
<evidence type="ECO:0000313" key="4">
    <source>
        <dbReference type="Proteomes" id="UP000318093"/>
    </source>
</evidence>
<feature type="compositionally biased region" description="Basic residues" evidence="1">
    <location>
        <begin position="273"/>
        <end position="282"/>
    </location>
</feature>
<dbReference type="Proteomes" id="UP000318093">
    <property type="component" value="Unassembled WGS sequence"/>
</dbReference>
<dbReference type="InterPro" id="IPR050378">
    <property type="entry name" value="Metallo-dep_Hydrolases_sf"/>
</dbReference>
<evidence type="ECO:0000256" key="1">
    <source>
        <dbReference type="SAM" id="MobiDB-lite"/>
    </source>
</evidence>
<name>A0A537J772_9BACT</name>
<dbReference type="Pfam" id="PF07969">
    <property type="entry name" value="Amidohydro_3"/>
    <property type="match status" value="1"/>
</dbReference>
<sequence>MRTPRRQSTEPADRPNGRAGVLDLIVRHGTVIDGSGAPAFSADVGVQDGTIAWLGDLSDAAASQELEATGLVVAPGFIDIHSHSDFTLLVDPRAHSSVAQGVTTELIGNCGHGCAPVADVETVKGNIYGYGPEPPITWTSMGGYLRTLEGARPAVNVLTLVPNGMLCRAALGLNDRSPTPAELRRMGRLLEEGLLRHRADCRALQDRGPTRGALCAPSSKQGCRGAGGDRRGSPDCRSERRAPAYSPFGAAAGRASRCQCPGVRPDRSGGRVRIGRVNRHAH</sequence>
<proteinExistence type="predicted"/>
<dbReference type="Gene3D" id="3.20.20.140">
    <property type="entry name" value="Metal-dependent hydrolases"/>
    <property type="match status" value="1"/>
</dbReference>
<evidence type="ECO:0000313" key="3">
    <source>
        <dbReference type="EMBL" id="TMI79222.1"/>
    </source>
</evidence>
<organism evidence="3 4">
    <name type="scientific">Candidatus Segetimicrobium genomatis</name>
    <dbReference type="NCBI Taxonomy" id="2569760"/>
    <lineage>
        <taxon>Bacteria</taxon>
        <taxon>Bacillati</taxon>
        <taxon>Candidatus Sysuimicrobiota</taxon>
        <taxon>Candidatus Sysuimicrobiia</taxon>
        <taxon>Candidatus Sysuimicrobiales</taxon>
        <taxon>Candidatus Segetimicrobiaceae</taxon>
        <taxon>Candidatus Segetimicrobium</taxon>
    </lineage>
</organism>
<gene>
    <name evidence="3" type="ORF">E6H03_10685</name>
</gene>
<dbReference type="GO" id="GO:0016812">
    <property type="term" value="F:hydrolase activity, acting on carbon-nitrogen (but not peptide) bonds, in cyclic amides"/>
    <property type="evidence" value="ECO:0007669"/>
    <property type="project" value="TreeGrafter"/>
</dbReference>
<reference evidence="3 4" key="1">
    <citation type="journal article" date="2019" name="Nat. Microbiol.">
        <title>Mediterranean grassland soil C-N compound turnover is dependent on rainfall and depth, and is mediated by genomically divergent microorganisms.</title>
        <authorList>
            <person name="Diamond S."/>
            <person name="Andeer P.F."/>
            <person name="Li Z."/>
            <person name="Crits-Christoph A."/>
            <person name="Burstein D."/>
            <person name="Anantharaman K."/>
            <person name="Lane K.R."/>
            <person name="Thomas B.C."/>
            <person name="Pan C."/>
            <person name="Northen T.R."/>
            <person name="Banfield J.F."/>
        </authorList>
    </citation>
    <scope>NUCLEOTIDE SEQUENCE [LARGE SCALE GENOMIC DNA]</scope>
    <source>
        <strain evidence="3">NP_6</strain>
    </source>
</reference>
<dbReference type="SUPFAM" id="SSF51556">
    <property type="entry name" value="Metallo-dependent hydrolases"/>
    <property type="match status" value="1"/>
</dbReference>
<dbReference type="GO" id="GO:0005829">
    <property type="term" value="C:cytosol"/>
    <property type="evidence" value="ECO:0007669"/>
    <property type="project" value="TreeGrafter"/>
</dbReference>
<dbReference type="SUPFAM" id="SSF51338">
    <property type="entry name" value="Composite domain of metallo-dependent hydrolases"/>
    <property type="match status" value="1"/>
</dbReference>
<accession>A0A537J772</accession>
<dbReference type="PANTHER" id="PTHR11647:SF1">
    <property type="entry name" value="COLLAPSIN RESPONSE MEDIATOR PROTEIN"/>
    <property type="match status" value="1"/>
</dbReference>
<evidence type="ECO:0000259" key="2">
    <source>
        <dbReference type="Pfam" id="PF07969"/>
    </source>
</evidence>
<dbReference type="AlphaFoldDB" id="A0A537J772"/>
<dbReference type="InterPro" id="IPR032466">
    <property type="entry name" value="Metal_Hydrolase"/>
</dbReference>